<dbReference type="EMBL" id="FZOA01000001">
    <property type="protein sequence ID" value="SNR60755.1"/>
    <property type="molecule type" value="Genomic_DNA"/>
</dbReference>
<name>A0A238XP45_9PROT</name>
<dbReference type="AlphaFoldDB" id="A0A238XP45"/>
<dbReference type="OrthoDB" id="9784461at2"/>
<proteinExistence type="inferred from homology"/>
<reference evidence="8" key="1">
    <citation type="submission" date="2017-06" db="EMBL/GenBank/DDBJ databases">
        <authorList>
            <person name="Varghese N."/>
            <person name="Submissions S."/>
        </authorList>
    </citation>
    <scope>NUCLEOTIDE SEQUENCE [LARGE SCALE GENOMIC DNA]</scope>
    <source>
        <strain evidence="8">Ca-68</strain>
    </source>
</reference>
<evidence type="ECO:0000256" key="2">
    <source>
        <dbReference type="ARBA" id="ARBA00022840"/>
    </source>
</evidence>
<evidence type="ECO:0000259" key="6">
    <source>
        <dbReference type="Pfam" id="PF22740"/>
    </source>
</evidence>
<dbReference type="PANTHER" id="PTHR30448:SF0">
    <property type="entry name" value="RNASE ADAPTER PROTEIN RAPZ"/>
    <property type="match status" value="1"/>
</dbReference>
<evidence type="ECO:0000259" key="5">
    <source>
        <dbReference type="Pfam" id="PF03668"/>
    </source>
</evidence>
<dbReference type="Proteomes" id="UP000198305">
    <property type="component" value="Unassembled WGS sequence"/>
</dbReference>
<dbReference type="PIRSF" id="PIRSF005052">
    <property type="entry name" value="P-loopkin"/>
    <property type="match status" value="1"/>
</dbReference>
<accession>A0A238XP45</accession>
<feature type="domain" description="RapZ-like N-terminal" evidence="5">
    <location>
        <begin position="1"/>
        <end position="152"/>
    </location>
</feature>
<dbReference type="InterPro" id="IPR005337">
    <property type="entry name" value="RapZ-like"/>
</dbReference>
<protein>
    <submittedName>
        <fullName evidence="7">UPF0042 nucleotide-binding protein</fullName>
    </submittedName>
</protein>
<feature type="binding site" evidence="4">
    <location>
        <begin position="57"/>
        <end position="60"/>
    </location>
    <ligand>
        <name>GTP</name>
        <dbReference type="ChEBI" id="CHEBI:37565"/>
    </ligand>
</feature>
<sequence length="280" mass="31883">MQLVIVTGLSGSGKSIVLKMLEDSGYYCIDNLPATLLPQISEHLNQAQHERVAISIDTRSASLDVLPGNIRKLKDEGIEVQLLFLEANTETLVKRYSETRRRHPLSNDTSTLAESISHERHLLERLVDLGLRVDTSSLSANALRNWVKEFVTQKNGELTLLFSSFGFKYGIPLDADYVFDVRCLPNPYYDKELRPFNGRDAVICDYLNQHESVHLMYEDIRGFIERWLPSFIADNRSYLTVAIGCTGGQHRSVYLAERLAAYFGKQQHKVLVRHRTLEKG</sequence>
<dbReference type="SUPFAM" id="SSF52540">
    <property type="entry name" value="P-loop containing nucleoside triphosphate hydrolases"/>
    <property type="match status" value="1"/>
</dbReference>
<gene>
    <name evidence="7" type="ORF">SAMN05192560_0083</name>
</gene>
<dbReference type="Gene3D" id="3.40.50.300">
    <property type="entry name" value="P-loop containing nucleotide triphosphate hydrolases"/>
    <property type="match status" value="1"/>
</dbReference>
<dbReference type="InterPro" id="IPR053930">
    <property type="entry name" value="RapZ-like_N"/>
</dbReference>
<dbReference type="HAMAP" id="MF_00636">
    <property type="entry name" value="RapZ_like"/>
    <property type="match status" value="1"/>
</dbReference>
<dbReference type="InterPro" id="IPR053931">
    <property type="entry name" value="RapZ_C"/>
</dbReference>
<keyword evidence="2 4" id="KW-0067">ATP-binding</keyword>
<feature type="domain" description="RapZ C-terminal" evidence="6">
    <location>
        <begin position="159"/>
        <end position="277"/>
    </location>
</feature>
<dbReference type="GO" id="GO:0005525">
    <property type="term" value="F:GTP binding"/>
    <property type="evidence" value="ECO:0007669"/>
    <property type="project" value="UniProtKB-UniRule"/>
</dbReference>
<feature type="binding site" evidence="4">
    <location>
        <begin position="8"/>
        <end position="15"/>
    </location>
    <ligand>
        <name>ATP</name>
        <dbReference type="ChEBI" id="CHEBI:30616"/>
    </ligand>
</feature>
<keyword evidence="1 4" id="KW-0547">Nucleotide-binding</keyword>
<dbReference type="InterPro" id="IPR027417">
    <property type="entry name" value="P-loop_NTPase"/>
</dbReference>
<dbReference type="RefSeq" id="WP_089374257.1">
    <property type="nucleotide sequence ID" value="NZ_FZOA01000001.1"/>
</dbReference>
<organism evidence="7 8">
    <name type="scientific">Methylobacillus rhizosphaerae</name>
    <dbReference type="NCBI Taxonomy" id="551994"/>
    <lineage>
        <taxon>Bacteria</taxon>
        <taxon>Pseudomonadati</taxon>
        <taxon>Pseudomonadota</taxon>
        <taxon>Betaproteobacteria</taxon>
        <taxon>Nitrosomonadales</taxon>
        <taxon>Methylophilaceae</taxon>
        <taxon>Methylobacillus</taxon>
    </lineage>
</organism>
<evidence type="ECO:0000313" key="8">
    <source>
        <dbReference type="Proteomes" id="UP000198305"/>
    </source>
</evidence>
<keyword evidence="8" id="KW-1185">Reference proteome</keyword>
<evidence type="ECO:0000256" key="1">
    <source>
        <dbReference type="ARBA" id="ARBA00022741"/>
    </source>
</evidence>
<evidence type="ECO:0000256" key="3">
    <source>
        <dbReference type="ARBA" id="ARBA00023134"/>
    </source>
</evidence>
<dbReference type="NCBIfam" id="NF003828">
    <property type="entry name" value="PRK05416.1"/>
    <property type="match status" value="1"/>
</dbReference>
<dbReference type="PANTHER" id="PTHR30448">
    <property type="entry name" value="RNASE ADAPTER PROTEIN RAPZ"/>
    <property type="match status" value="1"/>
</dbReference>
<dbReference type="GO" id="GO:0005524">
    <property type="term" value="F:ATP binding"/>
    <property type="evidence" value="ECO:0007669"/>
    <property type="project" value="UniProtKB-UniRule"/>
</dbReference>
<dbReference type="Pfam" id="PF22740">
    <property type="entry name" value="PapZ_C"/>
    <property type="match status" value="1"/>
</dbReference>
<evidence type="ECO:0000313" key="7">
    <source>
        <dbReference type="EMBL" id="SNR60755.1"/>
    </source>
</evidence>
<keyword evidence="3 4" id="KW-0342">GTP-binding</keyword>
<evidence type="ECO:0000256" key="4">
    <source>
        <dbReference type="HAMAP-Rule" id="MF_00636"/>
    </source>
</evidence>
<dbReference type="Pfam" id="PF03668">
    <property type="entry name" value="RapZ-like_N"/>
    <property type="match status" value="1"/>
</dbReference>